<protein>
    <recommendedName>
        <fullName evidence="3">Reverse transcriptase Ty1/copia-type domain-containing protein</fullName>
    </recommendedName>
</protein>
<dbReference type="EMBL" id="OIVN01006163">
    <property type="protein sequence ID" value="SPD26731.1"/>
    <property type="molecule type" value="Genomic_DNA"/>
</dbReference>
<dbReference type="EMBL" id="OIVN01006163">
    <property type="protein sequence ID" value="SPD26733.1"/>
    <property type="molecule type" value="Genomic_DNA"/>
</dbReference>
<name>A0A2N9IRI1_FAGSY</name>
<proteinExistence type="predicted"/>
<evidence type="ECO:0008006" key="3">
    <source>
        <dbReference type="Google" id="ProtNLM"/>
    </source>
</evidence>
<evidence type="ECO:0000313" key="2">
    <source>
        <dbReference type="EMBL" id="SPD26733.1"/>
    </source>
</evidence>
<evidence type="ECO:0000313" key="1">
    <source>
        <dbReference type="EMBL" id="SPD26731.1"/>
    </source>
</evidence>
<gene>
    <name evidence="1" type="ORF">FSB_LOCUS54613</name>
    <name evidence="2" type="ORF">FSB_LOCUS54615</name>
</gene>
<organism evidence="2">
    <name type="scientific">Fagus sylvatica</name>
    <name type="common">Beechnut</name>
    <dbReference type="NCBI Taxonomy" id="28930"/>
    <lineage>
        <taxon>Eukaryota</taxon>
        <taxon>Viridiplantae</taxon>
        <taxon>Streptophyta</taxon>
        <taxon>Embryophyta</taxon>
        <taxon>Tracheophyta</taxon>
        <taxon>Spermatophyta</taxon>
        <taxon>Magnoliopsida</taxon>
        <taxon>eudicotyledons</taxon>
        <taxon>Gunneridae</taxon>
        <taxon>Pentapetalae</taxon>
        <taxon>rosids</taxon>
        <taxon>fabids</taxon>
        <taxon>Fagales</taxon>
        <taxon>Fagaceae</taxon>
        <taxon>Fagus</taxon>
    </lineage>
</organism>
<sequence>MEQHLKLSRDEGSLLPDPIVYRRLIGKLLYLTHTRADISYSTSRLSQFINLELLIYMQHIMFYNISKVLQGKACFSLPQIPCNLRDFVILIGLDVLIPIDQSLVSAFFLEDSLISWHSKKQSIVSRSSAKAKYRVMAITTCEITCYLSLLQDFQIAHLMAALQFCDNQAALHIAANPVFHERTKHIVVDCHFIHDKIQAGTLKTIHISSAHQLADIFTKPLGFVSFSIFFPSCVFLTSTLQLEGAY</sequence>
<reference evidence="2" key="1">
    <citation type="submission" date="2018-02" db="EMBL/GenBank/DDBJ databases">
        <authorList>
            <person name="Cohen D.B."/>
            <person name="Kent A.D."/>
        </authorList>
    </citation>
    <scope>NUCLEOTIDE SEQUENCE</scope>
</reference>
<accession>A0A2N9IRI1</accession>
<dbReference type="CDD" id="cd09272">
    <property type="entry name" value="RNase_HI_RT_Ty1"/>
    <property type="match status" value="1"/>
</dbReference>
<dbReference type="PANTHER" id="PTHR11439:SF498">
    <property type="entry name" value="DNAK FAMILY PROTEIN"/>
    <property type="match status" value="1"/>
</dbReference>
<dbReference type="SUPFAM" id="SSF56672">
    <property type="entry name" value="DNA/RNA polymerases"/>
    <property type="match status" value="1"/>
</dbReference>
<dbReference type="PANTHER" id="PTHR11439">
    <property type="entry name" value="GAG-POL-RELATED RETROTRANSPOSON"/>
    <property type="match status" value="1"/>
</dbReference>
<dbReference type="InterPro" id="IPR043502">
    <property type="entry name" value="DNA/RNA_pol_sf"/>
</dbReference>
<dbReference type="AlphaFoldDB" id="A0A2N9IRI1"/>